<dbReference type="Pfam" id="PF03761">
    <property type="entry name" value="DUF316"/>
    <property type="match status" value="1"/>
</dbReference>
<dbReference type="InterPro" id="IPR005514">
    <property type="entry name" value="DUF316"/>
</dbReference>
<sequence length="135" mass="14965">MKIHNLVLLKKSNDRNTVVGFSGYYQDKCKIQKFSYVASHKEKICELSGICKKTSTDLYTPKAKSAPTPITLSNEFIKLSSEENEENAKTCGKPSNPDSKLESELSPWTVTTEVEVGSTGKTNNQIWTSATLISK</sequence>
<feature type="region of interest" description="Disordered" evidence="1">
    <location>
        <begin position="81"/>
        <end position="106"/>
    </location>
</feature>
<comment type="caution">
    <text evidence="2">The sequence shown here is derived from an EMBL/GenBank/DDBJ whole genome shotgun (WGS) entry which is preliminary data.</text>
</comment>
<dbReference type="PANTHER" id="PTHR34005">
    <property type="entry name" value="PROTEIN CBG15054-RELATED"/>
    <property type="match status" value="1"/>
</dbReference>
<accession>A0A2G5VJY6</accession>
<evidence type="ECO:0000313" key="3">
    <source>
        <dbReference type="Proteomes" id="UP000230233"/>
    </source>
</evidence>
<evidence type="ECO:0000256" key="1">
    <source>
        <dbReference type="SAM" id="MobiDB-lite"/>
    </source>
</evidence>
<proteinExistence type="predicted"/>
<evidence type="ECO:0000313" key="2">
    <source>
        <dbReference type="EMBL" id="PIC52135.1"/>
    </source>
</evidence>
<dbReference type="Proteomes" id="UP000230233">
    <property type="component" value="Chromosome I"/>
</dbReference>
<name>A0A2G5VJY6_9PELO</name>
<reference evidence="3" key="1">
    <citation type="submission" date="2017-10" db="EMBL/GenBank/DDBJ databases">
        <title>Rapid genome shrinkage in a self-fertile nematode reveals novel sperm competition proteins.</title>
        <authorList>
            <person name="Yin D."/>
            <person name="Schwarz E.M."/>
            <person name="Thomas C.G."/>
            <person name="Felde R.L."/>
            <person name="Korf I.F."/>
            <person name="Cutter A.D."/>
            <person name="Schartner C.M."/>
            <person name="Ralston E.J."/>
            <person name="Meyer B.J."/>
            <person name="Haag E.S."/>
        </authorList>
    </citation>
    <scope>NUCLEOTIDE SEQUENCE [LARGE SCALE GENOMIC DNA]</scope>
    <source>
        <strain evidence="3">JU1422</strain>
    </source>
</reference>
<protein>
    <submittedName>
        <fullName evidence="2">Uncharacterized protein</fullName>
    </submittedName>
</protein>
<keyword evidence="3" id="KW-1185">Reference proteome</keyword>
<organism evidence="2 3">
    <name type="scientific">Caenorhabditis nigoni</name>
    <dbReference type="NCBI Taxonomy" id="1611254"/>
    <lineage>
        <taxon>Eukaryota</taxon>
        <taxon>Metazoa</taxon>
        <taxon>Ecdysozoa</taxon>
        <taxon>Nematoda</taxon>
        <taxon>Chromadorea</taxon>
        <taxon>Rhabditida</taxon>
        <taxon>Rhabditina</taxon>
        <taxon>Rhabditomorpha</taxon>
        <taxon>Rhabditoidea</taxon>
        <taxon>Rhabditidae</taxon>
        <taxon>Peloderinae</taxon>
        <taxon>Caenorhabditis</taxon>
    </lineage>
</organism>
<dbReference type="EMBL" id="PDUG01000001">
    <property type="protein sequence ID" value="PIC52135.1"/>
    <property type="molecule type" value="Genomic_DNA"/>
</dbReference>
<dbReference type="PANTHER" id="PTHR34005:SF1">
    <property type="entry name" value="PROTEIN CBG15054"/>
    <property type="match status" value="1"/>
</dbReference>
<dbReference type="AlphaFoldDB" id="A0A2G5VJY6"/>
<gene>
    <name evidence="2" type="primary">Cnig_chr_I.g2363</name>
    <name evidence="2" type="ORF">B9Z55_002363</name>
</gene>